<reference evidence="8 9" key="1">
    <citation type="submission" date="2015-04" db="EMBL/GenBank/DDBJ databases">
        <authorList>
            <person name="Syromyatnikov M.Y."/>
            <person name="Popov V.N."/>
        </authorList>
    </citation>
    <scope>NUCLEOTIDE SEQUENCE [LARGE SCALE GENOMIC DNA]</scope>
</reference>
<evidence type="ECO:0000256" key="3">
    <source>
        <dbReference type="ARBA" id="ARBA00022801"/>
    </source>
</evidence>
<evidence type="ECO:0000256" key="6">
    <source>
        <dbReference type="RuleBase" id="RU361235"/>
    </source>
</evidence>
<dbReference type="SUPFAM" id="SSF53474">
    <property type="entry name" value="alpha/beta-Hydrolases"/>
    <property type="match status" value="1"/>
</dbReference>
<dbReference type="Proteomes" id="UP000183832">
    <property type="component" value="Unassembled WGS sequence"/>
</dbReference>
<keyword evidence="5" id="KW-0325">Glycoprotein</keyword>
<dbReference type="PANTHER" id="PTHR43142">
    <property type="entry name" value="CARBOXYLIC ESTER HYDROLASE"/>
    <property type="match status" value="1"/>
</dbReference>
<dbReference type="EC" id="3.1.1.-" evidence="6"/>
<dbReference type="EMBL" id="CVRI01000059">
    <property type="protein sequence ID" value="CRL03530.1"/>
    <property type="molecule type" value="Genomic_DNA"/>
</dbReference>
<feature type="domain" description="Carboxylesterase type B" evidence="7">
    <location>
        <begin position="7"/>
        <end position="530"/>
    </location>
</feature>
<keyword evidence="9" id="KW-1185">Reference proteome</keyword>
<keyword evidence="2" id="KW-0719">Serine esterase</keyword>
<evidence type="ECO:0000313" key="9">
    <source>
        <dbReference type="Proteomes" id="UP000183832"/>
    </source>
</evidence>
<dbReference type="AlphaFoldDB" id="A0A1J1IUZ6"/>
<evidence type="ECO:0000256" key="1">
    <source>
        <dbReference type="ARBA" id="ARBA00005964"/>
    </source>
</evidence>
<evidence type="ECO:0000256" key="2">
    <source>
        <dbReference type="ARBA" id="ARBA00022487"/>
    </source>
</evidence>
<dbReference type="PROSITE" id="PS00122">
    <property type="entry name" value="CARBOXYLESTERASE_B_1"/>
    <property type="match status" value="1"/>
</dbReference>
<sequence>MDFVLADTEYGKIRGVKKLSKLDTEFIAFLGIPFATPPINDLRFKDPIPPSQWKNIYDGTKEKSSSVAYNFHLKEINGSEDCLYLNIYTKNLKPKEPQGVMVYIHGGGFVEGSNKIDVLGPDYLLMANVVVVTINYRLGALGFMSFIDETLKIPGNAAMKDQVMAMKFVKKNIENFGGNPNNITLFGHSSGGCSVSWHCVSEISKGLFNRAIIMSGCVLNKFALTPHKGWGIRLARKLGYEGNEEEKEVAKFLRQIDAVDIVKVQESLVTAEERDKISGAFAPHMERYISEQTFNSEFPINLVRKAWSNDIDVLIGGTSDEGLMFLEYVQKMPMLLKSQKLTNAIPFDIDLNVDDPIREEFADKLKSLYFSPDMDPTEDVMGFCRLKGDQSLWHGMQRLVQSRQHSNNMGKTFLYRFAVDSPTQNYYRITRLGPEVRGVCHADEISFLFKSVRLDVPLEDSMEFKTIKRFVSIFTSFATTGNPNDNIIKADMENIQWNPVETIDPPFKCLNIDEALTFEVFPESTRLKVWNEIYQKTNTPLY</sequence>
<dbReference type="InterPro" id="IPR029058">
    <property type="entry name" value="AB_hydrolase_fold"/>
</dbReference>
<evidence type="ECO:0000256" key="5">
    <source>
        <dbReference type="ARBA" id="ARBA00023180"/>
    </source>
</evidence>
<protein>
    <recommendedName>
        <fullName evidence="6">Carboxylic ester hydrolase</fullName>
        <ecNumber evidence="6">3.1.1.-</ecNumber>
    </recommendedName>
</protein>
<evidence type="ECO:0000256" key="4">
    <source>
        <dbReference type="ARBA" id="ARBA00023157"/>
    </source>
</evidence>
<keyword evidence="4" id="KW-1015">Disulfide bond</keyword>
<dbReference type="Pfam" id="PF00135">
    <property type="entry name" value="COesterase"/>
    <property type="match status" value="1"/>
</dbReference>
<proteinExistence type="inferred from homology"/>
<evidence type="ECO:0000313" key="8">
    <source>
        <dbReference type="EMBL" id="CRL03530.1"/>
    </source>
</evidence>
<dbReference type="GO" id="GO:0052689">
    <property type="term" value="F:carboxylic ester hydrolase activity"/>
    <property type="evidence" value="ECO:0007669"/>
    <property type="project" value="UniProtKB-KW"/>
</dbReference>
<dbReference type="OrthoDB" id="19653at2759"/>
<evidence type="ECO:0000259" key="7">
    <source>
        <dbReference type="Pfam" id="PF00135"/>
    </source>
</evidence>
<name>A0A1J1IUZ6_9DIPT</name>
<dbReference type="STRING" id="568069.A0A1J1IUZ6"/>
<dbReference type="InterPro" id="IPR019826">
    <property type="entry name" value="Carboxylesterase_B_AS"/>
</dbReference>
<organism evidence="8 9">
    <name type="scientific">Clunio marinus</name>
    <dbReference type="NCBI Taxonomy" id="568069"/>
    <lineage>
        <taxon>Eukaryota</taxon>
        <taxon>Metazoa</taxon>
        <taxon>Ecdysozoa</taxon>
        <taxon>Arthropoda</taxon>
        <taxon>Hexapoda</taxon>
        <taxon>Insecta</taxon>
        <taxon>Pterygota</taxon>
        <taxon>Neoptera</taxon>
        <taxon>Endopterygota</taxon>
        <taxon>Diptera</taxon>
        <taxon>Nematocera</taxon>
        <taxon>Chironomoidea</taxon>
        <taxon>Chironomidae</taxon>
        <taxon>Clunio</taxon>
    </lineage>
</organism>
<dbReference type="InterPro" id="IPR002018">
    <property type="entry name" value="CarbesteraseB"/>
</dbReference>
<accession>A0A1J1IUZ6</accession>
<keyword evidence="3 6" id="KW-0378">Hydrolase</keyword>
<dbReference type="PANTHER" id="PTHR43142:SF1">
    <property type="entry name" value="CARBOXYLIC ESTER HYDROLASE"/>
    <property type="match status" value="1"/>
</dbReference>
<comment type="similarity">
    <text evidence="1 6">Belongs to the type-B carboxylesterase/lipase family.</text>
</comment>
<gene>
    <name evidence="8" type="primary">putative Esterase B1</name>
    <name evidence="8" type="ORF">CLUMA_CG016459</name>
</gene>
<dbReference type="Gene3D" id="3.40.50.1820">
    <property type="entry name" value="alpha/beta hydrolase"/>
    <property type="match status" value="1"/>
</dbReference>